<name>A0ABS1Q031_9ACTN</name>
<dbReference type="EMBL" id="JAERRG010000021">
    <property type="protein sequence ID" value="MBL1118041.1"/>
    <property type="molecule type" value="Genomic_DNA"/>
</dbReference>
<evidence type="ECO:0000313" key="1">
    <source>
        <dbReference type="EMBL" id="MBL1118041.1"/>
    </source>
</evidence>
<keyword evidence="2" id="KW-1185">Reference proteome</keyword>
<accession>A0ABS1Q031</accession>
<proteinExistence type="predicted"/>
<evidence type="ECO:0000313" key="2">
    <source>
        <dbReference type="Proteomes" id="UP000621510"/>
    </source>
</evidence>
<gene>
    <name evidence="1" type="ORF">JK364_37540</name>
</gene>
<sequence>MARDDRKARRLVVGGDTFLWSLRHTHRTLDDGRHTECCETLVLRLFRARVNCASRSGAAPAGRCPDDPTRRELDGWALFASVGNRRVTR</sequence>
<reference evidence="1 2" key="1">
    <citation type="submission" date="2021-01" db="EMBL/GenBank/DDBJ databases">
        <title>WGS of actinomycetes isolated from Thailand.</title>
        <authorList>
            <person name="Thawai C."/>
        </authorList>
    </citation>
    <scope>NUCLEOTIDE SEQUENCE [LARGE SCALE GENOMIC DNA]</scope>
    <source>
        <strain evidence="1 2">CA3R110</strain>
    </source>
</reference>
<protein>
    <submittedName>
        <fullName evidence="1">Uncharacterized protein</fullName>
    </submittedName>
</protein>
<dbReference type="RefSeq" id="WP_201855880.1">
    <property type="nucleotide sequence ID" value="NZ_JAERRG010000021.1"/>
</dbReference>
<comment type="caution">
    <text evidence="1">The sequence shown here is derived from an EMBL/GenBank/DDBJ whole genome shotgun (WGS) entry which is preliminary data.</text>
</comment>
<organism evidence="1 2">
    <name type="scientific">Streptomyces endocoffeicus</name>
    <dbReference type="NCBI Taxonomy" id="2898945"/>
    <lineage>
        <taxon>Bacteria</taxon>
        <taxon>Bacillati</taxon>
        <taxon>Actinomycetota</taxon>
        <taxon>Actinomycetes</taxon>
        <taxon>Kitasatosporales</taxon>
        <taxon>Streptomycetaceae</taxon>
        <taxon>Streptomyces</taxon>
    </lineage>
</organism>
<dbReference type="Proteomes" id="UP000621510">
    <property type="component" value="Unassembled WGS sequence"/>
</dbReference>